<dbReference type="GO" id="GO:0008233">
    <property type="term" value="F:peptidase activity"/>
    <property type="evidence" value="ECO:0007669"/>
    <property type="project" value="UniProtKB-KW"/>
</dbReference>
<dbReference type="InterPro" id="IPR029058">
    <property type="entry name" value="AB_hydrolase_fold"/>
</dbReference>
<comment type="caution">
    <text evidence="3">The sequence shown here is derived from an EMBL/GenBank/DDBJ whole genome shotgun (WGS) entry which is preliminary data.</text>
</comment>
<feature type="compositionally biased region" description="Low complexity" evidence="1">
    <location>
        <begin position="9"/>
        <end position="29"/>
    </location>
</feature>
<dbReference type="SUPFAM" id="SSF53474">
    <property type="entry name" value="alpha/beta-Hydrolases"/>
    <property type="match status" value="1"/>
</dbReference>
<accession>A0A0R0AXZ6</accession>
<dbReference type="EMBL" id="LLXU01000058">
    <property type="protein sequence ID" value="KRG46116.1"/>
    <property type="molecule type" value="Genomic_DNA"/>
</dbReference>
<proteinExistence type="predicted"/>
<reference evidence="3 4" key="1">
    <citation type="submission" date="2015-10" db="EMBL/GenBank/DDBJ databases">
        <title>Genome sequencing and analysis of members of genus Stenotrophomonas.</title>
        <authorList>
            <person name="Patil P.P."/>
            <person name="Midha S."/>
            <person name="Patil P.B."/>
        </authorList>
    </citation>
    <scope>NUCLEOTIDE SEQUENCE [LARGE SCALE GENOMIC DNA]</scope>
    <source>
        <strain evidence="3 4">JCM 16536</strain>
    </source>
</reference>
<evidence type="ECO:0000256" key="1">
    <source>
        <dbReference type="SAM" id="MobiDB-lite"/>
    </source>
</evidence>
<name>A0A0R0AXZ6_9GAMM</name>
<dbReference type="Pfam" id="PF00561">
    <property type="entry name" value="Abhydrolase_1"/>
    <property type="match status" value="1"/>
</dbReference>
<gene>
    <name evidence="3" type="ORF">ARC20_06155</name>
</gene>
<keyword evidence="3" id="KW-0645">Protease</keyword>
<dbReference type="GO" id="GO:0006508">
    <property type="term" value="P:proteolysis"/>
    <property type="evidence" value="ECO:0007669"/>
    <property type="project" value="UniProtKB-KW"/>
</dbReference>
<sequence length="516" mass="54758">MFGYRQWQARHPAPAAATDATAAAPNKAAPKPRHAVAEEAPVTRTRGSLKFHPCTLTSAQAAGNVEAQCTTLAVPENPAAPTGRKIDLKIAWLDSKNDGAADLEPVFFIAGGPGQSATEVASLVEVALAETRKQRDVFLIDQRGTGGSHPLECLGPDGKPLALPEEDVTDAAKVVADYAARCAAALKPTTDTRFYTTTEAIGDLDAVRAVLGAPRVDLVGVSYGTRVAQQYAKRYPEHVRALVIDGVAPNDLVVGGEFATTFEDAIKLQAAQCRQDAACAKRFPTDTHEQLRNVLARLREAPVEVDYRHPGTGEMAHGKVTADTVVGLAFAFSYAPQTASLLPLVLDEASHGRYEPLMSLAQLANRQMGGQMNRLMQWSVICAEDAGRYQPSEAAASTLLGPEVAQMFFAACPAWASGTAPADFTAPLTGNVPVLLLSGELDPVTPPRYAERVLAHLPNGKHVIAPGQGHSVMALGCVPKLIGQFFDKGDAKSLDASCVQNLNRVPAFTSFNGWEP</sequence>
<keyword evidence="3" id="KW-0378">Hydrolase</keyword>
<keyword evidence="4" id="KW-1185">Reference proteome</keyword>
<dbReference type="GO" id="GO:0016020">
    <property type="term" value="C:membrane"/>
    <property type="evidence" value="ECO:0007669"/>
    <property type="project" value="TreeGrafter"/>
</dbReference>
<dbReference type="InterPro" id="IPR050266">
    <property type="entry name" value="AB_hydrolase_sf"/>
</dbReference>
<dbReference type="InterPro" id="IPR000073">
    <property type="entry name" value="AB_hydrolase_1"/>
</dbReference>
<dbReference type="Gene3D" id="3.40.50.1820">
    <property type="entry name" value="alpha/beta hydrolase"/>
    <property type="match status" value="2"/>
</dbReference>
<evidence type="ECO:0000313" key="3">
    <source>
        <dbReference type="EMBL" id="KRG46116.1"/>
    </source>
</evidence>
<evidence type="ECO:0000259" key="2">
    <source>
        <dbReference type="Pfam" id="PF00561"/>
    </source>
</evidence>
<feature type="domain" description="AB hydrolase-1" evidence="2">
    <location>
        <begin position="105"/>
        <end position="473"/>
    </location>
</feature>
<dbReference type="Proteomes" id="UP000051802">
    <property type="component" value="Unassembled WGS sequence"/>
</dbReference>
<protein>
    <submittedName>
        <fullName evidence="3">Cysteine protease</fullName>
    </submittedName>
</protein>
<dbReference type="STRING" id="676599.ARC20_06155"/>
<dbReference type="PANTHER" id="PTHR43798:SF27">
    <property type="entry name" value="HYDROLASE ALPHA_BETA HYDROLASE FOLD FAMILY"/>
    <property type="match status" value="1"/>
</dbReference>
<feature type="region of interest" description="Disordered" evidence="1">
    <location>
        <begin position="1"/>
        <end position="44"/>
    </location>
</feature>
<dbReference type="AlphaFoldDB" id="A0A0R0AXZ6"/>
<evidence type="ECO:0000313" key="4">
    <source>
        <dbReference type="Proteomes" id="UP000051802"/>
    </source>
</evidence>
<organism evidence="3 4">
    <name type="scientific">Stenotrophomonas panacihumi</name>
    <dbReference type="NCBI Taxonomy" id="676599"/>
    <lineage>
        <taxon>Bacteria</taxon>
        <taxon>Pseudomonadati</taxon>
        <taxon>Pseudomonadota</taxon>
        <taxon>Gammaproteobacteria</taxon>
        <taxon>Lysobacterales</taxon>
        <taxon>Lysobacteraceae</taxon>
        <taxon>Stenotrophomonas</taxon>
    </lineage>
</organism>
<dbReference type="PANTHER" id="PTHR43798">
    <property type="entry name" value="MONOACYLGLYCEROL LIPASE"/>
    <property type="match status" value="1"/>
</dbReference>